<keyword evidence="2" id="KW-1133">Transmembrane helix</keyword>
<keyword evidence="2" id="KW-0812">Transmembrane</keyword>
<feature type="domain" description="NERD" evidence="3">
    <location>
        <begin position="137"/>
        <end position="258"/>
    </location>
</feature>
<evidence type="ECO:0000313" key="5">
    <source>
        <dbReference type="Proteomes" id="UP000033448"/>
    </source>
</evidence>
<keyword evidence="2" id="KW-0472">Membrane</keyword>
<evidence type="ECO:0000313" key="4">
    <source>
        <dbReference type="EMBL" id="KJL21881.1"/>
    </source>
</evidence>
<dbReference type="InterPro" id="IPR011528">
    <property type="entry name" value="NERD"/>
</dbReference>
<dbReference type="Pfam" id="PF08378">
    <property type="entry name" value="NERD"/>
    <property type="match status" value="1"/>
</dbReference>
<sequence length="367" mass="40033">MEIPTLVLLIAVAVLVVAFIVTVWMLSRRNRRVTDELQRRYAEGENTLIERQADVTRELQSSHDETLAALTAQHHTEISQRIQAHEEQVRSLIAERDAAVANEEGSRLLAGRGLRWDLASREVLVDACDAAGLDAIIATNIVFSPRDEGSIAPYCAQLDHLVITEKAIVLVESKYWQGLILDGKKPSTLAGALGVLFDESTLPTSFVIAISRDGNERLDVRTLLDADSPASQVRQQAHLFHQHLVAQHGSAPSLQTCVFYSHPDARVWTGGLDETEHAEPTRIASVRTIQKALLDAQSGGAAGPSSHQLTQLVATVRELGADLHGTGRFASEFRSPVPLDFRMPAHGALAAASADGPRIRERRSVRA</sequence>
<organism evidence="4 5">
    <name type="scientific">Microbacterium azadirachtae</name>
    <dbReference type="NCBI Taxonomy" id="582680"/>
    <lineage>
        <taxon>Bacteria</taxon>
        <taxon>Bacillati</taxon>
        <taxon>Actinomycetota</taxon>
        <taxon>Actinomycetes</taxon>
        <taxon>Micrococcales</taxon>
        <taxon>Microbacteriaceae</taxon>
        <taxon>Microbacterium</taxon>
    </lineage>
</organism>
<proteinExistence type="predicted"/>
<dbReference type="Proteomes" id="UP000033448">
    <property type="component" value="Unassembled WGS sequence"/>
</dbReference>
<feature type="transmembrane region" description="Helical" evidence="2">
    <location>
        <begin position="6"/>
        <end position="26"/>
    </location>
</feature>
<evidence type="ECO:0000259" key="3">
    <source>
        <dbReference type="Pfam" id="PF08378"/>
    </source>
</evidence>
<feature type="coiled-coil region" evidence="1">
    <location>
        <begin position="75"/>
        <end position="102"/>
    </location>
</feature>
<name>A0A0F0KRM6_9MICO</name>
<reference evidence="4 5" key="1">
    <citation type="submission" date="2015-02" db="EMBL/GenBank/DDBJ databases">
        <title>Draft genome sequences of ten Microbacterium spp. with emphasis on heavy metal contaminated environments.</title>
        <authorList>
            <person name="Corretto E."/>
        </authorList>
    </citation>
    <scope>NUCLEOTIDE SEQUENCE [LARGE SCALE GENOMIC DNA]</scope>
    <source>
        <strain evidence="4 5">DSM 23848</strain>
    </source>
</reference>
<keyword evidence="1" id="KW-0175">Coiled coil</keyword>
<evidence type="ECO:0000256" key="1">
    <source>
        <dbReference type="SAM" id="Coils"/>
    </source>
</evidence>
<dbReference type="AlphaFoldDB" id="A0A0F0KRM6"/>
<dbReference type="RefSeq" id="WP_045251085.1">
    <property type="nucleotide sequence ID" value="NZ_JYIT01000080.1"/>
</dbReference>
<comment type="caution">
    <text evidence="4">The sequence shown here is derived from an EMBL/GenBank/DDBJ whole genome shotgun (WGS) entry which is preliminary data.</text>
</comment>
<accession>A0A0F0KRM6</accession>
<evidence type="ECO:0000256" key="2">
    <source>
        <dbReference type="SAM" id="Phobius"/>
    </source>
</evidence>
<protein>
    <submittedName>
        <fullName evidence="4">Nuclease-related domain protein</fullName>
    </submittedName>
</protein>
<dbReference type="PATRIC" id="fig|582680.7.peg.2470"/>
<dbReference type="EMBL" id="JYIT01000080">
    <property type="protein sequence ID" value="KJL21881.1"/>
    <property type="molecule type" value="Genomic_DNA"/>
</dbReference>
<dbReference type="OrthoDB" id="5108885at2"/>
<keyword evidence="5" id="KW-1185">Reference proteome</keyword>
<gene>
    <name evidence="4" type="ORF">RL72_02420</name>
</gene>